<comment type="caution">
    <text evidence="2">The sequence shown here is derived from an EMBL/GenBank/DDBJ whole genome shotgun (WGS) entry which is preliminary data.</text>
</comment>
<proteinExistence type="predicted"/>
<evidence type="ECO:0000313" key="3">
    <source>
        <dbReference type="Proteomes" id="UP001611415"/>
    </source>
</evidence>
<gene>
    <name evidence="2" type="ORF">ACH49W_32990</name>
</gene>
<name>A0ABW7XAN4_9NOCA</name>
<dbReference type="Proteomes" id="UP001611415">
    <property type="component" value="Unassembled WGS sequence"/>
</dbReference>
<dbReference type="RefSeq" id="WP_364822901.1">
    <property type="nucleotide sequence ID" value="NZ_JBFAYM010000009.1"/>
</dbReference>
<accession>A0ABW7XAN4</accession>
<feature type="chain" id="PRO_5046638111" evidence="1">
    <location>
        <begin position="23"/>
        <end position="91"/>
    </location>
</feature>
<dbReference type="PROSITE" id="PS51257">
    <property type="entry name" value="PROKAR_LIPOPROTEIN"/>
    <property type="match status" value="1"/>
</dbReference>
<evidence type="ECO:0000313" key="2">
    <source>
        <dbReference type="EMBL" id="MFI2478201.1"/>
    </source>
</evidence>
<evidence type="ECO:0000256" key="1">
    <source>
        <dbReference type="SAM" id="SignalP"/>
    </source>
</evidence>
<feature type="signal peptide" evidence="1">
    <location>
        <begin position="1"/>
        <end position="22"/>
    </location>
</feature>
<keyword evidence="3" id="KW-1185">Reference proteome</keyword>
<keyword evidence="1" id="KW-0732">Signal</keyword>
<organism evidence="2 3">
    <name type="scientific">Nocardia xishanensis</name>
    <dbReference type="NCBI Taxonomy" id="238964"/>
    <lineage>
        <taxon>Bacteria</taxon>
        <taxon>Bacillati</taxon>
        <taxon>Actinomycetota</taxon>
        <taxon>Actinomycetes</taxon>
        <taxon>Mycobacteriales</taxon>
        <taxon>Nocardiaceae</taxon>
        <taxon>Nocardia</taxon>
    </lineage>
</organism>
<sequence>MLRWVVAMGAAAVALTALSGCAQQGTPAPSSSVVKTAPALNPEQERNRRIHERLLELGCDTNSCIQTYFACMDGYLTGEACEFYRQHPPEQ</sequence>
<reference evidence="2 3" key="1">
    <citation type="submission" date="2024-10" db="EMBL/GenBank/DDBJ databases">
        <title>The Natural Products Discovery Center: Release of the First 8490 Sequenced Strains for Exploring Actinobacteria Biosynthetic Diversity.</title>
        <authorList>
            <person name="Kalkreuter E."/>
            <person name="Kautsar S.A."/>
            <person name="Yang D."/>
            <person name="Bader C.D."/>
            <person name="Teijaro C.N."/>
            <person name="Fluegel L."/>
            <person name="Davis C.M."/>
            <person name="Simpson J.R."/>
            <person name="Lauterbach L."/>
            <person name="Steele A.D."/>
            <person name="Gui C."/>
            <person name="Meng S."/>
            <person name="Li G."/>
            <person name="Viehrig K."/>
            <person name="Ye F."/>
            <person name="Su P."/>
            <person name="Kiefer A.F."/>
            <person name="Nichols A."/>
            <person name="Cepeda A.J."/>
            <person name="Yan W."/>
            <person name="Fan B."/>
            <person name="Jiang Y."/>
            <person name="Adhikari A."/>
            <person name="Zheng C.-J."/>
            <person name="Schuster L."/>
            <person name="Cowan T.M."/>
            <person name="Smanski M.J."/>
            <person name="Chevrette M.G."/>
            <person name="De Carvalho L.P.S."/>
            <person name="Shen B."/>
        </authorList>
    </citation>
    <scope>NUCLEOTIDE SEQUENCE [LARGE SCALE GENOMIC DNA]</scope>
    <source>
        <strain evidence="2 3">NPDC019275</strain>
    </source>
</reference>
<dbReference type="EMBL" id="JBIRYO010000035">
    <property type="protein sequence ID" value="MFI2478201.1"/>
    <property type="molecule type" value="Genomic_DNA"/>
</dbReference>
<protein>
    <submittedName>
        <fullName evidence="2">Uncharacterized protein</fullName>
    </submittedName>
</protein>